<dbReference type="PANTHER" id="PTHR44942:SF4">
    <property type="entry name" value="METHYLTRANSFERASE TYPE 11 DOMAIN-CONTAINING PROTEIN"/>
    <property type="match status" value="1"/>
</dbReference>
<keyword evidence="6" id="KW-1185">Reference proteome</keyword>
<protein>
    <submittedName>
        <fullName evidence="5">Methyltransferase domain-containing protein</fullName>
    </submittedName>
</protein>
<evidence type="ECO:0000256" key="1">
    <source>
        <dbReference type="ARBA" id="ARBA00008361"/>
    </source>
</evidence>
<dbReference type="InterPro" id="IPR013216">
    <property type="entry name" value="Methyltransf_11"/>
</dbReference>
<dbReference type="InterPro" id="IPR051052">
    <property type="entry name" value="Diverse_substrate_MTase"/>
</dbReference>
<dbReference type="InterPro" id="IPR029063">
    <property type="entry name" value="SAM-dependent_MTases_sf"/>
</dbReference>
<dbReference type="OrthoDB" id="9797252at2"/>
<dbReference type="PANTHER" id="PTHR44942">
    <property type="entry name" value="METHYLTRANSF_11 DOMAIN-CONTAINING PROTEIN"/>
    <property type="match status" value="1"/>
</dbReference>
<evidence type="ECO:0000313" key="5">
    <source>
        <dbReference type="EMBL" id="SHJ83116.1"/>
    </source>
</evidence>
<evidence type="ECO:0000256" key="3">
    <source>
        <dbReference type="ARBA" id="ARBA00022679"/>
    </source>
</evidence>
<proteinExistence type="inferred from homology"/>
<dbReference type="EMBL" id="FRAD01000007">
    <property type="protein sequence ID" value="SHJ83116.1"/>
    <property type="molecule type" value="Genomic_DNA"/>
</dbReference>
<name>A0A1M6MI78_9CLOT</name>
<dbReference type="Pfam" id="PF08241">
    <property type="entry name" value="Methyltransf_11"/>
    <property type="match status" value="1"/>
</dbReference>
<evidence type="ECO:0000256" key="2">
    <source>
        <dbReference type="ARBA" id="ARBA00022603"/>
    </source>
</evidence>
<reference evidence="5 6" key="1">
    <citation type="submission" date="2016-11" db="EMBL/GenBank/DDBJ databases">
        <authorList>
            <person name="Jaros S."/>
            <person name="Januszkiewicz K."/>
            <person name="Wedrychowicz H."/>
        </authorList>
    </citation>
    <scope>NUCLEOTIDE SEQUENCE [LARGE SCALE GENOMIC DNA]</scope>
    <source>
        <strain evidence="5 6">DSM 3090</strain>
    </source>
</reference>
<evidence type="ECO:0000313" key="6">
    <source>
        <dbReference type="Proteomes" id="UP000183952"/>
    </source>
</evidence>
<dbReference type="CDD" id="cd02440">
    <property type="entry name" value="AdoMet_MTases"/>
    <property type="match status" value="1"/>
</dbReference>
<sequence>MEAKLRFNEDEKNYDRWRPHYVTDLFKDIISFSNMGPNSNALEIGIGTGQATQPFLETGCHVTAIELGDKLASYTEKKFFQYKNFSIENMSFEKYSGSESSVDIIYSATAFHWIPEKIGYEKVYRLLKKGGTVALFWNHPFVAMKEEKLFDAIQSVYDKYRPSSRKPISINIEDCTTIPKELKKYGFKDISTKLYHGIRTFDAESYICLLNTYSDHRAIKEEKKILFEGELKDTINNYGGYINVYDTIDLYLAKK</sequence>
<dbReference type="GO" id="GO:0008757">
    <property type="term" value="F:S-adenosylmethionine-dependent methyltransferase activity"/>
    <property type="evidence" value="ECO:0007669"/>
    <property type="project" value="InterPro"/>
</dbReference>
<keyword evidence="3 5" id="KW-0808">Transferase</keyword>
<dbReference type="Proteomes" id="UP000183952">
    <property type="component" value="Unassembled WGS sequence"/>
</dbReference>
<evidence type="ECO:0000259" key="4">
    <source>
        <dbReference type="Pfam" id="PF08241"/>
    </source>
</evidence>
<dbReference type="Gene3D" id="3.40.50.150">
    <property type="entry name" value="Vaccinia Virus protein VP39"/>
    <property type="match status" value="1"/>
</dbReference>
<dbReference type="SUPFAM" id="SSF53335">
    <property type="entry name" value="S-adenosyl-L-methionine-dependent methyltransferases"/>
    <property type="match status" value="1"/>
</dbReference>
<feature type="domain" description="Methyltransferase type 11" evidence="4">
    <location>
        <begin position="42"/>
        <end position="134"/>
    </location>
</feature>
<gene>
    <name evidence="5" type="ORF">SAMN02745248_01068</name>
</gene>
<dbReference type="STRING" id="1121331.SAMN02745248_01068"/>
<accession>A0A1M6MI78</accession>
<keyword evidence="2 5" id="KW-0489">Methyltransferase</keyword>
<comment type="similarity">
    <text evidence="1">Belongs to the methyltransferase superfamily.</text>
</comment>
<dbReference type="RefSeq" id="WP_072903098.1">
    <property type="nucleotide sequence ID" value="NZ_FRAD01000007.1"/>
</dbReference>
<organism evidence="5 6">
    <name type="scientific">Hathewaya proteolytica DSM 3090</name>
    <dbReference type="NCBI Taxonomy" id="1121331"/>
    <lineage>
        <taxon>Bacteria</taxon>
        <taxon>Bacillati</taxon>
        <taxon>Bacillota</taxon>
        <taxon>Clostridia</taxon>
        <taxon>Eubacteriales</taxon>
        <taxon>Clostridiaceae</taxon>
        <taxon>Hathewaya</taxon>
    </lineage>
</organism>
<dbReference type="GO" id="GO:0032259">
    <property type="term" value="P:methylation"/>
    <property type="evidence" value="ECO:0007669"/>
    <property type="project" value="UniProtKB-KW"/>
</dbReference>
<dbReference type="AlphaFoldDB" id="A0A1M6MI78"/>